<dbReference type="EMBL" id="BLXT01007308">
    <property type="protein sequence ID" value="GFO37878.1"/>
    <property type="molecule type" value="Genomic_DNA"/>
</dbReference>
<proteinExistence type="predicted"/>
<reference evidence="1 2" key="1">
    <citation type="journal article" date="2021" name="Elife">
        <title>Chloroplast acquisition without the gene transfer in kleptoplastic sea slugs, Plakobranchus ocellatus.</title>
        <authorList>
            <person name="Maeda T."/>
            <person name="Takahashi S."/>
            <person name="Yoshida T."/>
            <person name="Shimamura S."/>
            <person name="Takaki Y."/>
            <person name="Nagai Y."/>
            <person name="Toyoda A."/>
            <person name="Suzuki Y."/>
            <person name="Arimoto A."/>
            <person name="Ishii H."/>
            <person name="Satoh N."/>
            <person name="Nishiyama T."/>
            <person name="Hasebe M."/>
            <person name="Maruyama T."/>
            <person name="Minagawa J."/>
            <person name="Obokata J."/>
            <person name="Shigenobu S."/>
        </authorList>
    </citation>
    <scope>NUCLEOTIDE SEQUENCE [LARGE SCALE GENOMIC DNA]</scope>
</reference>
<evidence type="ECO:0000313" key="2">
    <source>
        <dbReference type="Proteomes" id="UP000735302"/>
    </source>
</evidence>
<organism evidence="1 2">
    <name type="scientific">Plakobranchus ocellatus</name>
    <dbReference type="NCBI Taxonomy" id="259542"/>
    <lineage>
        <taxon>Eukaryota</taxon>
        <taxon>Metazoa</taxon>
        <taxon>Spiralia</taxon>
        <taxon>Lophotrochozoa</taxon>
        <taxon>Mollusca</taxon>
        <taxon>Gastropoda</taxon>
        <taxon>Heterobranchia</taxon>
        <taxon>Euthyneura</taxon>
        <taxon>Panpulmonata</taxon>
        <taxon>Sacoglossa</taxon>
        <taxon>Placobranchoidea</taxon>
        <taxon>Plakobranchidae</taxon>
        <taxon>Plakobranchus</taxon>
    </lineage>
</organism>
<dbReference type="AlphaFoldDB" id="A0AAV4D177"/>
<accession>A0AAV4D177</accession>
<evidence type="ECO:0000313" key="1">
    <source>
        <dbReference type="EMBL" id="GFO37878.1"/>
    </source>
</evidence>
<comment type="caution">
    <text evidence="1">The sequence shown here is derived from an EMBL/GenBank/DDBJ whole genome shotgun (WGS) entry which is preliminary data.</text>
</comment>
<sequence length="111" mass="13063">MIAGLIPIILCRHKQPIHFAHKLYITPQPKSFGPATSPVATVATTMIRQLNWIRVCLWTSLTPDYLNNGKRHKNIDGQNFILVNFQRGRLTIQYQNGREKNDCYRRWQLMW</sequence>
<protein>
    <submittedName>
        <fullName evidence="1">Uncharacterized protein</fullName>
    </submittedName>
</protein>
<keyword evidence="2" id="KW-1185">Reference proteome</keyword>
<gene>
    <name evidence="1" type="ORF">PoB_006438300</name>
</gene>
<name>A0AAV4D177_9GAST</name>
<dbReference type="Proteomes" id="UP000735302">
    <property type="component" value="Unassembled WGS sequence"/>
</dbReference>